<sequence>MPTILSKFADGKILPHDPQPASEQGPDAKSEVHTRLPSSDEPPISHAEMKQVKTPEDELKAQLCLEKAEYSATNQYTTRETRAPELLNPALTSPEMALPESSQSAEEQPNMTQSKSDDWNDKKAGLTLGNGQLRLKIENWKTPGPTFAVENNPKGNPKCNLHGVVEGPKLVYIDFTIPTNHPGGMLGVMQSIEALFMFPKKIAMRNVETGSAAADRESNDPKRESHYIDWTTQWDTCGCRVNWMKAKERSPIIKFKFVSGRNAKREEQMIVTVDERDAFYQMISKKDPNTYGQYMALPVRIWLRIQWMIAETGDVGDSKLFGKLIADQIPLFSRNNKGGMASKNMPDSVQESSRVEGSSQDEKSDASVMPSTQQSVLGQEHTMETTGSQELTEEELLHEELAEKVLTQEDHESTLKGLTKRVSTLTIDTQKSNKRSKGKGKGKGKRTPGSSGSNSGKKDADHVTDRITDYVTERDDQRDHNQRGDLLSGVHDIARQDVLTEQQLAAVAGQQTVDAPRSPITPITPITPNDLTAPFSSSFETARTHLSPHTPLPSSSLSSFFTPMSTSWKKEDEGEGGVQAEKNEPAEASDEPCFTPRADEVGLRCPVSDNRNEVWFSDPEEYLGGHEVQEPVVRRRQSFDVASLGLFRDQETISSSPTADPRSPSRTSSASSTTDSAGFGTDDPSSDGAAQSGDQSPAESSPCGRKSVYKQRRHNKRRRRQSTKRQQERSADVERTVSSASSQGDIVEGRSPSPPESFEDDEPTPTAKQFGNIGAPPPEVQMDFPRLGIVCEEKDCQVLCTLGDGVSVVCPKCGPFSLVRYCRKNHLWEDAKRHWLNCTMQPVLEQHLAGLISYDDLVGPPMLPSLHQWDSPERHRQALWFSSARDQGDYFVFAELDTPVNAADAPASHTGRGCSPRIAHIVRFEDAEEKDRFRRCLAICLFTAVEHPALVDYLYRLVRDWMRAHNMWASDKDMDSMLRCQMGLEMGGTIDKSRLGLRHACETEWVGADRRHCEDLTCASERRPTLLGNHRMGLGFRRVCEALESNYWILRAHRATHPSVSDVVARTCGAGFSEVLSMDRRLFYRGVGWDGAGTGPMELEMPWSG</sequence>
<feature type="region of interest" description="Disordered" evidence="1">
    <location>
        <begin position="564"/>
        <end position="598"/>
    </location>
</feature>
<feature type="compositionally biased region" description="Polar residues" evidence="1">
    <location>
        <begin position="688"/>
        <end position="699"/>
    </location>
</feature>
<proteinExistence type="predicted"/>
<dbReference type="Proteomes" id="UP001213799">
    <property type="component" value="Unassembled WGS sequence"/>
</dbReference>
<dbReference type="RefSeq" id="XP_056751070.1">
    <property type="nucleotide sequence ID" value="XM_056898994.1"/>
</dbReference>
<evidence type="ECO:0000313" key="3">
    <source>
        <dbReference type="Proteomes" id="UP001213799"/>
    </source>
</evidence>
<feature type="compositionally biased region" description="Low complexity" evidence="1">
    <location>
        <begin position="654"/>
        <end position="677"/>
    </location>
</feature>
<reference evidence="2" key="2">
    <citation type="submission" date="2023-01" db="EMBL/GenBank/DDBJ databases">
        <authorList>
            <person name="Petersen C."/>
        </authorList>
    </citation>
    <scope>NUCLEOTIDE SEQUENCE</scope>
    <source>
        <strain evidence="2">IBT 12815</strain>
    </source>
</reference>
<dbReference type="AlphaFoldDB" id="A0AAD6DZI1"/>
<feature type="compositionally biased region" description="Basic and acidic residues" evidence="1">
    <location>
        <begin position="725"/>
        <end position="735"/>
    </location>
</feature>
<organism evidence="2 3">
    <name type="scientific">Penicillium hordei</name>
    <dbReference type="NCBI Taxonomy" id="40994"/>
    <lineage>
        <taxon>Eukaryota</taxon>
        <taxon>Fungi</taxon>
        <taxon>Dikarya</taxon>
        <taxon>Ascomycota</taxon>
        <taxon>Pezizomycotina</taxon>
        <taxon>Eurotiomycetes</taxon>
        <taxon>Eurotiomycetidae</taxon>
        <taxon>Eurotiales</taxon>
        <taxon>Aspergillaceae</taxon>
        <taxon>Penicillium</taxon>
    </lineage>
</organism>
<feature type="region of interest" description="Disordered" evidence="1">
    <location>
        <begin position="1"/>
        <end position="58"/>
    </location>
</feature>
<feature type="compositionally biased region" description="Basic residues" evidence="1">
    <location>
        <begin position="432"/>
        <end position="446"/>
    </location>
</feature>
<gene>
    <name evidence="2" type="ORF">N7537_007939</name>
</gene>
<keyword evidence="3" id="KW-1185">Reference proteome</keyword>
<feature type="region of interest" description="Disordered" evidence="1">
    <location>
        <begin position="75"/>
        <end position="122"/>
    </location>
</feature>
<feature type="region of interest" description="Disordered" evidence="1">
    <location>
        <begin position="509"/>
        <end position="535"/>
    </location>
</feature>
<feature type="compositionally biased region" description="Basic and acidic residues" evidence="1">
    <location>
        <begin position="47"/>
        <end position="58"/>
    </location>
</feature>
<reference evidence="2" key="1">
    <citation type="journal article" date="2023" name="IMA Fungus">
        <title>Comparative genomic study of the Penicillium genus elucidates a diverse pangenome and 15 lateral gene transfer events.</title>
        <authorList>
            <person name="Petersen C."/>
            <person name="Sorensen T."/>
            <person name="Nielsen M.R."/>
            <person name="Sondergaard T.E."/>
            <person name="Sorensen J.L."/>
            <person name="Fitzpatrick D.A."/>
            <person name="Frisvad J.C."/>
            <person name="Nielsen K.L."/>
        </authorList>
    </citation>
    <scope>NUCLEOTIDE SEQUENCE</scope>
    <source>
        <strain evidence="2">IBT 12815</strain>
    </source>
</reference>
<feature type="region of interest" description="Disordered" evidence="1">
    <location>
        <begin position="426"/>
        <end position="464"/>
    </location>
</feature>
<evidence type="ECO:0000256" key="1">
    <source>
        <dbReference type="SAM" id="MobiDB-lite"/>
    </source>
</evidence>
<feature type="compositionally biased region" description="Polar residues" evidence="1">
    <location>
        <begin position="100"/>
        <end position="114"/>
    </location>
</feature>
<comment type="caution">
    <text evidence="2">The sequence shown here is derived from an EMBL/GenBank/DDBJ whole genome shotgun (WGS) entry which is preliminary data.</text>
</comment>
<feature type="compositionally biased region" description="Basic residues" evidence="1">
    <location>
        <begin position="707"/>
        <end position="723"/>
    </location>
</feature>
<feature type="compositionally biased region" description="Polar residues" evidence="1">
    <location>
        <begin position="345"/>
        <end position="358"/>
    </location>
</feature>
<protein>
    <submittedName>
        <fullName evidence="2">Uncharacterized protein</fullName>
    </submittedName>
</protein>
<feature type="region of interest" description="Disordered" evidence="1">
    <location>
        <begin position="644"/>
        <end position="779"/>
    </location>
</feature>
<evidence type="ECO:0000313" key="2">
    <source>
        <dbReference type="EMBL" id="KAJ5597855.1"/>
    </source>
</evidence>
<feature type="region of interest" description="Disordered" evidence="1">
    <location>
        <begin position="335"/>
        <end position="392"/>
    </location>
</feature>
<name>A0AAD6DZI1_9EURO</name>
<dbReference type="GeneID" id="81589236"/>
<accession>A0AAD6DZI1</accession>
<dbReference type="EMBL" id="JAQJAE010000004">
    <property type="protein sequence ID" value="KAJ5597855.1"/>
    <property type="molecule type" value="Genomic_DNA"/>
</dbReference>